<evidence type="ECO:0000259" key="1">
    <source>
        <dbReference type="PROSITE" id="PS50181"/>
    </source>
</evidence>
<dbReference type="GO" id="GO:0005737">
    <property type="term" value="C:cytoplasm"/>
    <property type="evidence" value="ECO:0007669"/>
    <property type="project" value="TreeGrafter"/>
</dbReference>
<dbReference type="AlphaFoldDB" id="A0A8J5H9W2"/>
<protein>
    <recommendedName>
        <fullName evidence="5">F-box domain-containing protein</fullName>
    </recommendedName>
</protein>
<accession>A0A8J5H9W2</accession>
<dbReference type="Gene3D" id="3.80.10.10">
    <property type="entry name" value="Ribonuclease Inhibitor"/>
    <property type="match status" value="1"/>
</dbReference>
<evidence type="ECO:0008006" key="5">
    <source>
        <dbReference type="Google" id="ProtNLM"/>
    </source>
</evidence>
<feature type="domain" description="F-box" evidence="1">
    <location>
        <begin position="162"/>
        <end position="209"/>
    </location>
</feature>
<evidence type="ECO:0000313" key="3">
    <source>
        <dbReference type="EMBL" id="KAG6512715.1"/>
    </source>
</evidence>
<dbReference type="InterPro" id="IPR032675">
    <property type="entry name" value="LRR_dom_sf"/>
</dbReference>
<proteinExistence type="predicted"/>
<dbReference type="PROSITE" id="PS50181">
    <property type="entry name" value="FBOX"/>
    <property type="match status" value="1"/>
</dbReference>
<dbReference type="Pfam" id="PF12937">
    <property type="entry name" value="F-box-like"/>
    <property type="match status" value="1"/>
</dbReference>
<comment type="caution">
    <text evidence="3">The sequence shown here is derived from an EMBL/GenBank/DDBJ whole genome shotgun (WGS) entry which is preliminary data.</text>
</comment>
<organism evidence="3 4">
    <name type="scientific">Zingiber officinale</name>
    <name type="common">Ginger</name>
    <name type="synonym">Amomum zingiber</name>
    <dbReference type="NCBI Taxonomy" id="94328"/>
    <lineage>
        <taxon>Eukaryota</taxon>
        <taxon>Viridiplantae</taxon>
        <taxon>Streptophyta</taxon>
        <taxon>Embryophyta</taxon>
        <taxon>Tracheophyta</taxon>
        <taxon>Spermatophyta</taxon>
        <taxon>Magnoliopsida</taxon>
        <taxon>Liliopsida</taxon>
        <taxon>Zingiberales</taxon>
        <taxon>Zingiberaceae</taxon>
        <taxon>Zingiber</taxon>
    </lineage>
</organism>
<dbReference type="InterPro" id="IPR001810">
    <property type="entry name" value="F-box_dom"/>
</dbReference>
<dbReference type="SUPFAM" id="SSF81383">
    <property type="entry name" value="F-box domain"/>
    <property type="match status" value="1"/>
</dbReference>
<dbReference type="PROSITE" id="PS51379">
    <property type="entry name" value="4FE4S_FER_2"/>
    <property type="match status" value="1"/>
</dbReference>
<evidence type="ECO:0000259" key="2">
    <source>
        <dbReference type="PROSITE" id="PS51379"/>
    </source>
</evidence>
<dbReference type="InterPro" id="IPR050648">
    <property type="entry name" value="F-box_LRR-repeat"/>
</dbReference>
<gene>
    <name evidence="3" type="ORF">ZIOFF_030844</name>
</gene>
<keyword evidence="4" id="KW-1185">Reference proteome</keyword>
<dbReference type="InterPro" id="IPR036047">
    <property type="entry name" value="F-box-like_dom_sf"/>
</dbReference>
<dbReference type="Proteomes" id="UP000734854">
    <property type="component" value="Unassembled WGS sequence"/>
</dbReference>
<dbReference type="PANTHER" id="PTHR13382">
    <property type="entry name" value="MITOCHONDRIAL ATP SYNTHASE COUPLING FACTOR B"/>
    <property type="match status" value="1"/>
</dbReference>
<dbReference type="EMBL" id="JACMSC010000008">
    <property type="protein sequence ID" value="KAG6512715.1"/>
    <property type="molecule type" value="Genomic_DNA"/>
</dbReference>
<name>A0A8J5H9W2_ZINOF</name>
<reference evidence="3 4" key="1">
    <citation type="submission" date="2020-08" db="EMBL/GenBank/DDBJ databases">
        <title>Plant Genome Project.</title>
        <authorList>
            <person name="Zhang R.-G."/>
        </authorList>
    </citation>
    <scope>NUCLEOTIDE SEQUENCE [LARGE SCALE GENOMIC DNA]</scope>
    <source>
        <tissue evidence="3">Rhizome</tissue>
    </source>
</reference>
<sequence length="513" mass="57884">MALNFSSRSMLPVPFVHSDNESYLSVFEGSQICVYPFLSGWEVVNAFDCVVGDNQSLSAIDDVCDPVDLLPDDPFGMELNRNMGAALDGLFKASCRDFFGWSLVCSPETQFNYDARAEELDGWPIESFEGFSVNDSLDEESETGLIDGESLNLYCEDNTHSSGGDEGLPHDGLIFSLRYMDLRDLLSLERVCRSLRSAVRNDSLLWRSMLIDSPLSEKITDDVLLQLTRRAQGNLQSLSLIGCPRITDEGLKCVLDNNLSLKKALHTHFALESLINTRCTLFAIEALLSLAKPMLIPMLHIPGCVRLSLESIINILKEYQSKCSPGIEQLKLGRLFSVSQEQYEELKLLLHTDQHQQPQAQKLRFYYTSRSSLGWVDDRAIDIEMCPLCKKYKLVYDCPSESCQGRGFTQCRACDICIARCIQCGKCIKDCRSNIYPKDEKKMVEASDNVKNTLCYRAYDQEKRYKLWKFEIHLQSLSACQLKPYRRVYELTSLIYLQLVIGSSAGGLGAIPP</sequence>
<feature type="domain" description="4Fe-4S ferredoxin-type" evidence="2">
    <location>
        <begin position="412"/>
        <end position="441"/>
    </location>
</feature>
<dbReference type="PANTHER" id="PTHR13382:SF22">
    <property type="entry name" value="F-BOX PROTEIN SKIP14"/>
    <property type="match status" value="1"/>
</dbReference>
<dbReference type="InterPro" id="IPR017896">
    <property type="entry name" value="4Fe4S_Fe-S-bd"/>
</dbReference>
<evidence type="ECO:0000313" key="4">
    <source>
        <dbReference type="Proteomes" id="UP000734854"/>
    </source>
</evidence>